<evidence type="ECO:0000259" key="3">
    <source>
        <dbReference type="Pfam" id="PF13229"/>
    </source>
</evidence>
<dbReference type="SMART" id="SM00710">
    <property type="entry name" value="PbH1"/>
    <property type="match status" value="6"/>
</dbReference>
<dbReference type="InterPro" id="IPR024519">
    <property type="entry name" value="IAT_beta"/>
</dbReference>
<feature type="chain" id="PRO_5011608203" evidence="1">
    <location>
        <begin position="21"/>
        <end position="721"/>
    </location>
</feature>
<dbReference type="Pfam" id="PF13229">
    <property type="entry name" value="Beta_helix"/>
    <property type="match status" value="1"/>
</dbReference>
<proteinExistence type="predicted"/>
<keyword evidence="1" id="KW-0732">Signal</keyword>
<dbReference type="Gene3D" id="2.160.20.10">
    <property type="entry name" value="Single-stranded right-handed beta-helix, Pectin lyase-like"/>
    <property type="match status" value="2"/>
</dbReference>
<accession>A0A1G4Q088</accession>
<dbReference type="Pfam" id="PF11924">
    <property type="entry name" value="IAT_beta"/>
    <property type="match status" value="1"/>
</dbReference>
<evidence type="ECO:0000259" key="2">
    <source>
        <dbReference type="Pfam" id="PF11924"/>
    </source>
</evidence>
<dbReference type="InterPro" id="IPR006626">
    <property type="entry name" value="PbH1"/>
</dbReference>
<organism evidence="4 5">
    <name type="scientific">Ancylobacter rudongensis</name>
    <dbReference type="NCBI Taxonomy" id="177413"/>
    <lineage>
        <taxon>Bacteria</taxon>
        <taxon>Pseudomonadati</taxon>
        <taxon>Pseudomonadota</taxon>
        <taxon>Alphaproteobacteria</taxon>
        <taxon>Hyphomicrobiales</taxon>
        <taxon>Xanthobacteraceae</taxon>
        <taxon>Ancylobacter</taxon>
    </lineage>
</organism>
<dbReference type="InterPro" id="IPR039448">
    <property type="entry name" value="Beta_helix"/>
</dbReference>
<feature type="domain" description="Right handed beta helix" evidence="3">
    <location>
        <begin position="467"/>
        <end position="634"/>
    </location>
</feature>
<feature type="domain" description="Inverse autotransporter beta-domain" evidence="2">
    <location>
        <begin position="29"/>
        <end position="199"/>
    </location>
</feature>
<feature type="signal peptide" evidence="1">
    <location>
        <begin position="1"/>
        <end position="20"/>
    </location>
</feature>
<dbReference type="STRING" id="177413.SAMN05660859_0885"/>
<evidence type="ECO:0000256" key="1">
    <source>
        <dbReference type="SAM" id="SignalP"/>
    </source>
</evidence>
<sequence length="721" mass="75143">MRRAVFPVMLAATVSLPAMADPRGISPASVEATLGSVGDEAFGSFDLFLPMLGDTDRLLFLDARASFGSEQEIEQGSVGLGYRFRHENGWVYGFNGYFDYLNSQYDNGFTQLGVGVEALSQDWELRANGYLPVGDIEAALASANAALIEAGRLVFRAGEETALQGFDGEIGYRLPFLTPDDLTQIKLFAGGYWYTGEGVEDAPGVSARVELSRAGLPAFGNGSRLTLVAGLTYDEQYDTQGIFLARLRVPLGDTSGQAPYDPLYRRVERSDAIRTHVGATGAAEAAVYTETGAVAGRVVAIGAGDDAGTINARLVTAGDGALVLASGTVDVDSTVSLGTDQYLLGGGGALAVRGAVSGGTAVFRNALPAATLNGTDPLDDVLSLDGDRSAVASLALRGGRSGVVAEGVSNIVMRDLDISGTEEHGIALESVSGATIAATRIHNLAFCENNTECEWSIFNPNVVRNAGIAALAVEDLTIRDVTMENVTYGLFVGSQYEEIDWENTITGQSGNLTVENLSIVNSRREGILLVGVDGASLRSVSIDNSAMERSMDLIVLQKTSHATLDDLTLKGGINGLMFASSFNLPGETTDIAVSNAWIEDTYRSGIFLNPSSDIRFTNVTIVNPGSYGVYFYGDAYGFAGGPVTGVSFTDVEVSGSGSSAVYVSGPIQDISGDIATTDVPAPCSADAGQWSGTELIQTGGQVFAIGGATVPAGTLSASCGL</sequence>
<dbReference type="InterPro" id="IPR011050">
    <property type="entry name" value="Pectin_lyase_fold/virulence"/>
</dbReference>
<keyword evidence="5" id="KW-1185">Reference proteome</keyword>
<reference evidence="5" key="1">
    <citation type="submission" date="2016-10" db="EMBL/GenBank/DDBJ databases">
        <authorList>
            <person name="Varghese N."/>
            <person name="Submissions S."/>
        </authorList>
    </citation>
    <scope>NUCLEOTIDE SEQUENCE [LARGE SCALE GENOMIC DNA]</scope>
    <source>
        <strain evidence="5">CGMCC 1.1761</strain>
    </source>
</reference>
<dbReference type="AlphaFoldDB" id="A0A1G4Q088"/>
<dbReference type="RefSeq" id="WP_091436417.1">
    <property type="nucleotide sequence ID" value="NZ_FMTP01000001.1"/>
</dbReference>
<dbReference type="SUPFAM" id="SSF51126">
    <property type="entry name" value="Pectin lyase-like"/>
    <property type="match status" value="2"/>
</dbReference>
<evidence type="ECO:0000313" key="5">
    <source>
        <dbReference type="Proteomes" id="UP000198889"/>
    </source>
</evidence>
<evidence type="ECO:0000313" key="4">
    <source>
        <dbReference type="EMBL" id="SCW37942.1"/>
    </source>
</evidence>
<dbReference type="InterPro" id="IPR012334">
    <property type="entry name" value="Pectin_lyas_fold"/>
</dbReference>
<name>A0A1G4Q088_9HYPH</name>
<dbReference type="EMBL" id="FMTP01000001">
    <property type="protein sequence ID" value="SCW37942.1"/>
    <property type="molecule type" value="Genomic_DNA"/>
</dbReference>
<dbReference type="Gene3D" id="2.40.160.160">
    <property type="entry name" value="Inverse autotransporter, beta-domain"/>
    <property type="match status" value="1"/>
</dbReference>
<protein>
    <submittedName>
        <fullName evidence="4">Right handed beta helix region</fullName>
    </submittedName>
</protein>
<dbReference type="InterPro" id="IPR038177">
    <property type="entry name" value="IAT_beta_sf"/>
</dbReference>
<dbReference type="Proteomes" id="UP000198889">
    <property type="component" value="Unassembled WGS sequence"/>
</dbReference>
<gene>
    <name evidence="4" type="ORF">SAMN05660859_0885</name>
</gene>